<feature type="non-terminal residue" evidence="1">
    <location>
        <position position="1"/>
    </location>
</feature>
<dbReference type="EMBL" id="DF849013">
    <property type="protein sequence ID" value="GAT55406.1"/>
    <property type="molecule type" value="Genomic_DNA"/>
</dbReference>
<sequence>MVLAFSPPARLAMPHPQAHEAPLWLQPIVLFYSTANPILAKGSAAYRSDRLVAVRRQVRVCGAAHCAVLASWVQFPTSQCILSVAGFLSPVRLTVSIQERPTSHSGGSKFTSADCPRPSRYRALGDSATGASFKIRARLLLLVLNAFPPIIRGLGEHRMAEPFTVERRAQIAFFHLNGPTCLNACLPAFSEMM</sequence>
<organism evidence="1 2">
    <name type="scientific">Mycena chlorophos</name>
    <name type="common">Agaric fungus</name>
    <name type="synonym">Agaricus chlorophos</name>
    <dbReference type="NCBI Taxonomy" id="658473"/>
    <lineage>
        <taxon>Eukaryota</taxon>
        <taxon>Fungi</taxon>
        <taxon>Dikarya</taxon>
        <taxon>Basidiomycota</taxon>
        <taxon>Agaricomycotina</taxon>
        <taxon>Agaricomycetes</taxon>
        <taxon>Agaricomycetidae</taxon>
        <taxon>Agaricales</taxon>
        <taxon>Marasmiineae</taxon>
        <taxon>Mycenaceae</taxon>
        <taxon>Mycena</taxon>
    </lineage>
</organism>
<gene>
    <name evidence="1" type="ORF">MCHLO_12181</name>
</gene>
<keyword evidence="2" id="KW-1185">Reference proteome</keyword>
<feature type="non-terminal residue" evidence="1">
    <location>
        <position position="193"/>
    </location>
</feature>
<protein>
    <submittedName>
        <fullName evidence="1">Uncharacterized protein</fullName>
    </submittedName>
</protein>
<proteinExistence type="predicted"/>
<evidence type="ECO:0000313" key="1">
    <source>
        <dbReference type="EMBL" id="GAT55406.1"/>
    </source>
</evidence>
<dbReference type="Proteomes" id="UP000815677">
    <property type="component" value="Unassembled WGS sequence"/>
</dbReference>
<name>A0ABQ0LZQ7_MYCCL</name>
<evidence type="ECO:0000313" key="2">
    <source>
        <dbReference type="Proteomes" id="UP000815677"/>
    </source>
</evidence>
<reference evidence="1" key="1">
    <citation type="submission" date="2014-09" db="EMBL/GenBank/DDBJ databases">
        <title>Genome sequence of the luminous mushroom Mycena chlorophos for searching fungal bioluminescence genes.</title>
        <authorList>
            <person name="Tanaka Y."/>
            <person name="Kasuga D."/>
            <person name="Oba Y."/>
            <person name="Hase S."/>
            <person name="Sato K."/>
            <person name="Oba Y."/>
            <person name="Sakakibara Y."/>
        </authorList>
    </citation>
    <scope>NUCLEOTIDE SEQUENCE</scope>
</reference>
<accession>A0ABQ0LZQ7</accession>